<dbReference type="AlphaFoldDB" id="A0A7Y9H015"/>
<accession>A0A7Y9H015</accession>
<evidence type="ECO:0000313" key="1">
    <source>
        <dbReference type="EMBL" id="NYE35482.1"/>
    </source>
</evidence>
<dbReference type="Proteomes" id="UP000549911">
    <property type="component" value="Unassembled WGS sequence"/>
</dbReference>
<keyword evidence="2" id="KW-1185">Reference proteome</keyword>
<reference evidence="1 2" key="1">
    <citation type="submission" date="2020-07" db="EMBL/GenBank/DDBJ databases">
        <authorList>
            <person name="Partida-Martinez L."/>
            <person name="Huntemann M."/>
            <person name="Clum A."/>
            <person name="Wang J."/>
            <person name="Palaniappan K."/>
            <person name="Ritter S."/>
            <person name="Chen I.-M."/>
            <person name="Stamatis D."/>
            <person name="Reddy T."/>
            <person name="O'Malley R."/>
            <person name="Daum C."/>
            <person name="Shapiro N."/>
            <person name="Ivanova N."/>
            <person name="Kyrpides N."/>
            <person name="Woyke T."/>
        </authorList>
    </citation>
    <scope>NUCLEOTIDE SEQUENCE [LARGE SCALE GENOMIC DNA]</scope>
    <source>
        <strain evidence="1 2">AT2.17</strain>
    </source>
</reference>
<organism evidence="1 2">
    <name type="scientific">Nocardioides cavernae</name>
    <dbReference type="NCBI Taxonomy" id="1921566"/>
    <lineage>
        <taxon>Bacteria</taxon>
        <taxon>Bacillati</taxon>
        <taxon>Actinomycetota</taxon>
        <taxon>Actinomycetes</taxon>
        <taxon>Propionibacteriales</taxon>
        <taxon>Nocardioidaceae</taxon>
        <taxon>Nocardioides</taxon>
    </lineage>
</organism>
<reference evidence="1 2" key="2">
    <citation type="submission" date="2020-08" db="EMBL/GenBank/DDBJ databases">
        <title>The Agave Microbiome: Exploring the role of microbial communities in plant adaptations to desert environments.</title>
        <authorList>
            <person name="Partida-Martinez L.P."/>
        </authorList>
    </citation>
    <scope>NUCLEOTIDE SEQUENCE [LARGE SCALE GENOMIC DNA]</scope>
    <source>
        <strain evidence="1 2">AT2.17</strain>
    </source>
</reference>
<protein>
    <submittedName>
        <fullName evidence="1">Uncharacterized protein</fullName>
    </submittedName>
</protein>
<proteinExistence type="predicted"/>
<sequence length="63" mass="7053">MTRLRQPERQVLDTLVDPGVARSRSDALAWSVRLVGEHAEEWLGQLRDAMAEVDKLRGEGPAL</sequence>
<dbReference type="RefSeq" id="WP_306457330.1">
    <property type="nucleotide sequence ID" value="NZ_JACCBW010000001.1"/>
</dbReference>
<gene>
    <name evidence="1" type="ORF">F4692_000586</name>
</gene>
<comment type="caution">
    <text evidence="1">The sequence shown here is derived from an EMBL/GenBank/DDBJ whole genome shotgun (WGS) entry which is preliminary data.</text>
</comment>
<name>A0A7Y9H015_9ACTN</name>
<dbReference type="EMBL" id="JACCBW010000001">
    <property type="protein sequence ID" value="NYE35482.1"/>
    <property type="molecule type" value="Genomic_DNA"/>
</dbReference>
<evidence type="ECO:0000313" key="2">
    <source>
        <dbReference type="Proteomes" id="UP000549911"/>
    </source>
</evidence>